<dbReference type="KEGG" id="tng:GSTEN00027434G001"/>
<protein>
    <submittedName>
        <fullName evidence="2">(spotted green pufferfish) hypothetical protein</fullName>
    </submittedName>
</protein>
<evidence type="ECO:0000259" key="1">
    <source>
        <dbReference type="PROSITE" id="PS51408"/>
    </source>
</evidence>
<comment type="caution">
    <text evidence="2">The sequence shown here is derived from an EMBL/GenBank/DDBJ whole genome shotgun (WGS) entry which is preliminary data.</text>
</comment>
<dbReference type="AlphaFoldDB" id="Q4RXF4"/>
<name>Q4RXF4_TETNG</name>
<dbReference type="EMBL" id="CAAE01014979">
    <property type="protein sequence ID" value="CAG06928.1"/>
    <property type="molecule type" value="Genomic_DNA"/>
</dbReference>
<dbReference type="SUPFAM" id="SSF53850">
    <property type="entry name" value="Periplasmic binding protein-like II"/>
    <property type="match status" value="1"/>
</dbReference>
<dbReference type="PANTHER" id="PTHR11485:SF28">
    <property type="entry name" value="OVOTRANSFERRIN"/>
    <property type="match status" value="1"/>
</dbReference>
<sequence>MSDHACTMLNDYLHVTCGVDRRYTVMVSFESLHSGTFSLFPLHHCLTVRVYVCTGGCLLSVAVVKNSSLDISSLQGLRSCHSGIRWTAGWNLPLGFLLSRNYLSWSKQQPLSHGSFRDELSLLCADGTQAPLSHYRSCNLGRGPGAATVTRRNFRKVSQKFLSTVQMLFGRKGQEVQRFQLFESALFGKKDLLFRDATDRLFVLPENVDVSQVVGQDYVALLKSLRHEGADHRWCVVVNFYTKNSAAVWLWSPLFEAD</sequence>
<feature type="domain" description="Transferrin-like" evidence="1">
    <location>
        <begin position="1"/>
        <end position="227"/>
    </location>
</feature>
<organism evidence="2">
    <name type="scientific">Tetraodon nigroviridis</name>
    <name type="common">Spotted green pufferfish</name>
    <name type="synonym">Chelonodon nigroviridis</name>
    <dbReference type="NCBI Taxonomy" id="99883"/>
    <lineage>
        <taxon>Eukaryota</taxon>
        <taxon>Metazoa</taxon>
        <taxon>Chordata</taxon>
        <taxon>Craniata</taxon>
        <taxon>Vertebrata</taxon>
        <taxon>Euteleostomi</taxon>
        <taxon>Actinopterygii</taxon>
        <taxon>Neopterygii</taxon>
        <taxon>Teleostei</taxon>
        <taxon>Neoteleostei</taxon>
        <taxon>Acanthomorphata</taxon>
        <taxon>Eupercaria</taxon>
        <taxon>Tetraodontiformes</taxon>
        <taxon>Tetradontoidea</taxon>
        <taxon>Tetraodontidae</taxon>
        <taxon>Tetraodon</taxon>
    </lineage>
</organism>
<reference evidence="2" key="1">
    <citation type="journal article" date="2004" name="Nature">
        <title>Genome duplication in the teleost fish Tetraodon nigroviridis reveals the early vertebrate proto-karyotype.</title>
        <authorList>
            <person name="Jaillon O."/>
            <person name="Aury J.-M."/>
            <person name="Brunet F."/>
            <person name="Petit J.-L."/>
            <person name="Stange-Thomann N."/>
            <person name="Mauceli E."/>
            <person name="Bouneau L."/>
            <person name="Fischer C."/>
            <person name="Ozouf-Costaz C."/>
            <person name="Bernot A."/>
            <person name="Nicaud S."/>
            <person name="Jaffe D."/>
            <person name="Fisher S."/>
            <person name="Lutfalla G."/>
            <person name="Dossat C."/>
            <person name="Segurens B."/>
            <person name="Dasilva C."/>
            <person name="Salanoubat M."/>
            <person name="Levy M."/>
            <person name="Boudet N."/>
            <person name="Castellano S."/>
            <person name="Anthouard V."/>
            <person name="Jubin C."/>
            <person name="Castelli V."/>
            <person name="Katinka M."/>
            <person name="Vacherie B."/>
            <person name="Biemont C."/>
            <person name="Skalli Z."/>
            <person name="Cattolico L."/>
            <person name="Poulain J."/>
            <person name="De Berardinis V."/>
            <person name="Cruaud C."/>
            <person name="Duprat S."/>
            <person name="Brottier P."/>
            <person name="Coutanceau J.-P."/>
            <person name="Gouzy J."/>
            <person name="Parra G."/>
            <person name="Lardier G."/>
            <person name="Chapple C."/>
            <person name="McKernan K.J."/>
            <person name="McEwan P."/>
            <person name="Bosak S."/>
            <person name="Kellis M."/>
            <person name="Volff J.-N."/>
            <person name="Guigo R."/>
            <person name="Zody M.C."/>
            <person name="Mesirov J."/>
            <person name="Lindblad-Toh K."/>
            <person name="Birren B."/>
            <person name="Nusbaum C."/>
            <person name="Kahn D."/>
            <person name="Robinson-Rechavi M."/>
            <person name="Laudet V."/>
            <person name="Schachter V."/>
            <person name="Quetier F."/>
            <person name="Saurin W."/>
            <person name="Scarpelli C."/>
            <person name="Wincker P."/>
            <person name="Lander E.S."/>
            <person name="Weissenbach J."/>
            <person name="Roest Crollius H."/>
        </authorList>
    </citation>
    <scope>NUCLEOTIDE SEQUENCE [LARGE SCALE GENOMIC DNA]</scope>
</reference>
<evidence type="ECO:0000313" key="2">
    <source>
        <dbReference type="EMBL" id="CAG06928.1"/>
    </source>
</evidence>
<proteinExistence type="predicted"/>
<gene>
    <name evidence="2" type="ORF">GSTENG00027434001</name>
</gene>
<dbReference type="OrthoDB" id="5914301at2759"/>
<dbReference type="Pfam" id="PF00405">
    <property type="entry name" value="Transferrin"/>
    <property type="match status" value="2"/>
</dbReference>
<dbReference type="Gene3D" id="3.40.190.10">
    <property type="entry name" value="Periplasmic binding protein-like II"/>
    <property type="match status" value="2"/>
</dbReference>
<dbReference type="GO" id="GO:0005886">
    <property type="term" value="C:plasma membrane"/>
    <property type="evidence" value="ECO:0007669"/>
    <property type="project" value="TreeGrafter"/>
</dbReference>
<dbReference type="InterPro" id="IPR001156">
    <property type="entry name" value="Transferrin-like_dom"/>
</dbReference>
<dbReference type="GO" id="GO:0005615">
    <property type="term" value="C:extracellular space"/>
    <property type="evidence" value="ECO:0007669"/>
    <property type="project" value="TreeGrafter"/>
</dbReference>
<dbReference type="PANTHER" id="PTHR11485">
    <property type="entry name" value="TRANSFERRIN"/>
    <property type="match status" value="1"/>
</dbReference>
<reference evidence="2" key="2">
    <citation type="submission" date="2004-02" db="EMBL/GenBank/DDBJ databases">
        <authorList>
            <consortium name="Genoscope"/>
            <consortium name="Whitehead Institute Centre for Genome Research"/>
        </authorList>
    </citation>
    <scope>NUCLEOTIDE SEQUENCE</scope>
</reference>
<accession>Q4RXF4</accession>
<dbReference type="GO" id="GO:0055037">
    <property type="term" value="C:recycling endosome"/>
    <property type="evidence" value="ECO:0007669"/>
    <property type="project" value="TreeGrafter"/>
</dbReference>
<dbReference type="GO" id="GO:0006826">
    <property type="term" value="P:iron ion transport"/>
    <property type="evidence" value="ECO:0007669"/>
    <property type="project" value="TreeGrafter"/>
</dbReference>
<dbReference type="GO" id="GO:0005769">
    <property type="term" value="C:early endosome"/>
    <property type="evidence" value="ECO:0007669"/>
    <property type="project" value="TreeGrafter"/>
</dbReference>
<dbReference type="PROSITE" id="PS51408">
    <property type="entry name" value="TRANSFERRIN_LIKE_4"/>
    <property type="match status" value="1"/>
</dbReference>
<dbReference type="SMART" id="SM00094">
    <property type="entry name" value="TR_FER"/>
    <property type="match status" value="1"/>
</dbReference>